<evidence type="ECO:0000313" key="3">
    <source>
        <dbReference type="EMBL" id="KAH7113707.1"/>
    </source>
</evidence>
<protein>
    <submittedName>
        <fullName evidence="3">Acyltransferase family-domain-containing protein</fullName>
    </submittedName>
</protein>
<keyword evidence="1" id="KW-1133">Transmembrane helix</keyword>
<keyword evidence="3" id="KW-0808">Transferase</keyword>
<dbReference type="InterPro" id="IPR002656">
    <property type="entry name" value="Acyl_transf_3_dom"/>
</dbReference>
<comment type="caution">
    <text evidence="3">The sequence shown here is derived from an EMBL/GenBank/DDBJ whole genome shotgun (WGS) entry which is preliminary data.</text>
</comment>
<name>A0A9P9D741_9HYPO</name>
<feature type="transmembrane region" description="Helical" evidence="1">
    <location>
        <begin position="191"/>
        <end position="208"/>
    </location>
</feature>
<evidence type="ECO:0000313" key="4">
    <source>
        <dbReference type="Proteomes" id="UP000717696"/>
    </source>
</evidence>
<gene>
    <name evidence="3" type="ORF">B0J13DRAFT_515431</name>
</gene>
<keyword evidence="3" id="KW-0012">Acyltransferase</keyword>
<dbReference type="Proteomes" id="UP000717696">
    <property type="component" value="Unassembled WGS sequence"/>
</dbReference>
<dbReference type="OrthoDB" id="5819582at2759"/>
<accession>A0A9P9D741</accession>
<sequence>MGIHGSLRKPVEEVHMSFDHRPSSITVTSEPENRLLNITRFLHGRRCDESLQLAMKKVQSTFSPSIIGRIVAFLTPSFLEARHARDQDHPPQLGPTAYLNGIRGVACLVVFNCHYANYNYDIAIAWGSGGENYNFPRLPIVRLLYAGIPAVCVFFVISGYCLSYKALKLVRSRNGQDFSATMSSLIFRRGIRLYLPTTFSTFIIAWLLRMGMYEWFREHGQNKTYFTKYDPPVRLETTSMQLMHWANTVFSGFQLSNWRDPVNYDRHLWTIPLEYRSSLCLFLVLYGTARLRTFYRITTLSIIMYIMYRESQWPHLLFLSGMAIVEWDHHRGAHTTNRKATRPIQHALEATLWNIVSFLGLYLLSLPFTFDRATPGYGYLTSLTPKWWSAPAPFHWHSIGSVIFVLASGHSRLWQRFFTSRIVQYFGNISYSLYIVHGAVTTIGCLWFNMLVRTVTGVEGYWGFFGFFLSYCFATPLNIWCADIFHRAIDIPSVKFAKGFEGKLMGKI</sequence>
<keyword evidence="4" id="KW-1185">Reference proteome</keyword>
<dbReference type="GO" id="GO:0016747">
    <property type="term" value="F:acyltransferase activity, transferring groups other than amino-acyl groups"/>
    <property type="evidence" value="ECO:0007669"/>
    <property type="project" value="InterPro"/>
</dbReference>
<feature type="transmembrane region" description="Helical" evidence="1">
    <location>
        <begin position="461"/>
        <end position="481"/>
    </location>
</feature>
<evidence type="ECO:0000259" key="2">
    <source>
        <dbReference type="Pfam" id="PF01757"/>
    </source>
</evidence>
<keyword evidence="1" id="KW-0472">Membrane</keyword>
<proteinExistence type="predicted"/>
<dbReference type="PANTHER" id="PTHR23028">
    <property type="entry name" value="ACETYLTRANSFERASE"/>
    <property type="match status" value="1"/>
</dbReference>
<keyword evidence="1" id="KW-0812">Transmembrane</keyword>
<reference evidence="3" key="1">
    <citation type="journal article" date="2021" name="Nat. Commun.">
        <title>Genetic determinants of endophytism in the Arabidopsis root mycobiome.</title>
        <authorList>
            <person name="Mesny F."/>
            <person name="Miyauchi S."/>
            <person name="Thiergart T."/>
            <person name="Pickel B."/>
            <person name="Atanasova L."/>
            <person name="Karlsson M."/>
            <person name="Huettel B."/>
            <person name="Barry K.W."/>
            <person name="Haridas S."/>
            <person name="Chen C."/>
            <person name="Bauer D."/>
            <person name="Andreopoulos W."/>
            <person name="Pangilinan J."/>
            <person name="LaButti K."/>
            <person name="Riley R."/>
            <person name="Lipzen A."/>
            <person name="Clum A."/>
            <person name="Drula E."/>
            <person name="Henrissat B."/>
            <person name="Kohler A."/>
            <person name="Grigoriev I.V."/>
            <person name="Martin F.M."/>
            <person name="Hacquard S."/>
        </authorList>
    </citation>
    <scope>NUCLEOTIDE SEQUENCE</scope>
    <source>
        <strain evidence="3">MPI-CAGE-AT-0021</strain>
    </source>
</reference>
<dbReference type="AlphaFoldDB" id="A0A9P9D741"/>
<dbReference type="InterPro" id="IPR050879">
    <property type="entry name" value="Acyltransferase_3"/>
</dbReference>
<feature type="transmembrane region" description="Helical" evidence="1">
    <location>
        <begin position="429"/>
        <end position="449"/>
    </location>
</feature>
<feature type="transmembrane region" description="Helical" evidence="1">
    <location>
        <begin position="267"/>
        <end position="286"/>
    </location>
</feature>
<dbReference type="Pfam" id="PF01757">
    <property type="entry name" value="Acyl_transf_3"/>
    <property type="match status" value="1"/>
</dbReference>
<feature type="domain" description="Acyltransferase 3" evidence="2">
    <location>
        <begin position="97"/>
        <end position="485"/>
    </location>
</feature>
<dbReference type="EMBL" id="JAGMUU010000045">
    <property type="protein sequence ID" value="KAH7113707.1"/>
    <property type="molecule type" value="Genomic_DNA"/>
</dbReference>
<dbReference type="PANTHER" id="PTHR23028:SF134">
    <property type="entry name" value="PUTATIVE (AFU_ORTHOLOGUE AFUA_4G08520)-RELATED"/>
    <property type="match status" value="1"/>
</dbReference>
<organism evidence="3 4">
    <name type="scientific">Dactylonectria estremocensis</name>
    <dbReference type="NCBI Taxonomy" id="1079267"/>
    <lineage>
        <taxon>Eukaryota</taxon>
        <taxon>Fungi</taxon>
        <taxon>Dikarya</taxon>
        <taxon>Ascomycota</taxon>
        <taxon>Pezizomycotina</taxon>
        <taxon>Sordariomycetes</taxon>
        <taxon>Hypocreomycetidae</taxon>
        <taxon>Hypocreales</taxon>
        <taxon>Nectriaceae</taxon>
        <taxon>Dactylonectria</taxon>
    </lineage>
</organism>
<evidence type="ECO:0000256" key="1">
    <source>
        <dbReference type="SAM" id="Phobius"/>
    </source>
</evidence>
<feature type="transmembrane region" description="Helical" evidence="1">
    <location>
        <begin position="390"/>
        <end position="408"/>
    </location>
</feature>
<feature type="transmembrane region" description="Helical" evidence="1">
    <location>
        <begin position="143"/>
        <end position="163"/>
    </location>
</feature>
<feature type="transmembrane region" description="Helical" evidence="1">
    <location>
        <begin position="351"/>
        <end position="370"/>
    </location>
</feature>